<dbReference type="InterPro" id="IPR001343">
    <property type="entry name" value="Hemolysn_Ca-bd"/>
</dbReference>
<dbReference type="EMBL" id="LMTZ01000102">
    <property type="protein sequence ID" value="KST65924.1"/>
    <property type="molecule type" value="Genomic_DNA"/>
</dbReference>
<name>A0A0V7ZMQ6_9CYAN</name>
<dbReference type="InterPro" id="IPR050557">
    <property type="entry name" value="RTX_toxin/Mannuronan_C5-epim"/>
</dbReference>
<dbReference type="SUPFAM" id="SSF141072">
    <property type="entry name" value="CalX-like"/>
    <property type="match status" value="1"/>
</dbReference>
<evidence type="ECO:0000256" key="1">
    <source>
        <dbReference type="ARBA" id="ARBA00004613"/>
    </source>
</evidence>
<dbReference type="PANTHER" id="PTHR38340">
    <property type="entry name" value="S-LAYER PROTEIN"/>
    <property type="match status" value="1"/>
</dbReference>
<organism evidence="3 4">
    <name type="scientific">Mastigocoleus testarum BC008</name>
    <dbReference type="NCBI Taxonomy" id="371196"/>
    <lineage>
        <taxon>Bacteria</taxon>
        <taxon>Bacillati</taxon>
        <taxon>Cyanobacteriota</taxon>
        <taxon>Cyanophyceae</taxon>
        <taxon>Nostocales</taxon>
        <taxon>Hapalosiphonaceae</taxon>
        <taxon>Mastigocoleus</taxon>
    </lineage>
</organism>
<dbReference type="GO" id="GO:0005576">
    <property type="term" value="C:extracellular region"/>
    <property type="evidence" value="ECO:0007669"/>
    <property type="project" value="UniProtKB-SubCell"/>
</dbReference>
<protein>
    <recommendedName>
        <fullName evidence="5">Calcium-binding protein</fullName>
    </recommendedName>
</protein>
<dbReference type="Gene3D" id="2.150.10.10">
    <property type="entry name" value="Serralysin-like metalloprotease, C-terminal"/>
    <property type="match status" value="2"/>
</dbReference>
<dbReference type="PANTHER" id="PTHR38340:SF1">
    <property type="entry name" value="S-LAYER PROTEIN"/>
    <property type="match status" value="1"/>
</dbReference>
<dbReference type="InterPro" id="IPR011049">
    <property type="entry name" value="Serralysin-like_metalloprot_C"/>
</dbReference>
<reference evidence="3 4" key="1">
    <citation type="journal article" date="2015" name="Genome Announc.">
        <title>Draft Genome of the Euendolithic (true boring) Cyanobacterium Mastigocoleus testarum strain BC008.</title>
        <authorList>
            <person name="Guida B.S."/>
            <person name="Garcia-Pichel F."/>
        </authorList>
    </citation>
    <scope>NUCLEOTIDE SEQUENCE [LARGE SCALE GENOMIC DNA]</scope>
    <source>
        <strain evidence="3 4">BC008</strain>
    </source>
</reference>
<evidence type="ECO:0000313" key="3">
    <source>
        <dbReference type="EMBL" id="KST65924.1"/>
    </source>
</evidence>
<comment type="subcellular location">
    <subcellularLocation>
        <location evidence="1">Secreted</location>
    </subcellularLocation>
</comment>
<dbReference type="OrthoDB" id="9797882at2"/>
<dbReference type="GO" id="GO:0005509">
    <property type="term" value="F:calcium ion binding"/>
    <property type="evidence" value="ECO:0007669"/>
    <property type="project" value="InterPro"/>
</dbReference>
<gene>
    <name evidence="3" type="ORF">BC008_23415</name>
</gene>
<dbReference type="Proteomes" id="UP000053372">
    <property type="component" value="Unassembled WGS sequence"/>
</dbReference>
<keyword evidence="4" id="KW-1185">Reference proteome</keyword>
<dbReference type="SUPFAM" id="SSF51120">
    <property type="entry name" value="beta-Roll"/>
    <property type="match status" value="1"/>
</dbReference>
<dbReference type="InterPro" id="IPR038081">
    <property type="entry name" value="CalX-like_sf"/>
</dbReference>
<proteinExistence type="predicted"/>
<evidence type="ECO:0000256" key="2">
    <source>
        <dbReference type="ARBA" id="ARBA00022525"/>
    </source>
</evidence>
<comment type="caution">
    <text evidence="3">The sequence shown here is derived from an EMBL/GenBank/DDBJ whole genome shotgun (WGS) entry which is preliminary data.</text>
</comment>
<dbReference type="InterPro" id="IPR018511">
    <property type="entry name" value="Hemolysin-typ_Ca-bd_CS"/>
</dbReference>
<keyword evidence="2" id="KW-0964">Secreted</keyword>
<evidence type="ECO:0000313" key="4">
    <source>
        <dbReference type="Proteomes" id="UP000053372"/>
    </source>
</evidence>
<dbReference type="RefSeq" id="WP_058183932.1">
    <property type="nucleotide sequence ID" value="NZ_LMTZ01000102.1"/>
</dbReference>
<sequence length="294" mass="30935">MTNLPVVSFSVDRTVVAEGGEPQIFNFKLSEPAPSGGLTVRLQFDDPDGDPADAGLPQELFNNIDNLQLVVENGTPILEFTISAGATEANFGVATGQDNQVEGDETYTLTLLDDENYSVDTASATITSTVTEKEVINGTPERDTLFGTKAAEFILGFEGNDIIFGRGGEDTIIAGEGNDIIFGGQQADTILAGNGDDIIFARGGNDVIDSGNGLDRISLGDGQSTVILDSGEGFDTIGGFELGATTFQVESTSNLRFVDSARGAQIFQGDDLLALVSFESASTFSNNQDQIFTV</sequence>
<dbReference type="AlphaFoldDB" id="A0A0V7ZMQ6"/>
<evidence type="ECO:0008006" key="5">
    <source>
        <dbReference type="Google" id="ProtNLM"/>
    </source>
</evidence>
<dbReference type="PROSITE" id="PS00330">
    <property type="entry name" value="HEMOLYSIN_CALCIUM"/>
    <property type="match status" value="1"/>
</dbReference>
<dbReference type="Pfam" id="PF00353">
    <property type="entry name" value="HemolysinCabind"/>
    <property type="match status" value="2"/>
</dbReference>
<accession>A0A0V7ZMQ6</accession>